<feature type="transmembrane region" description="Helical" evidence="6">
    <location>
        <begin position="260"/>
        <end position="278"/>
    </location>
</feature>
<dbReference type="PANTHER" id="PTHR22911">
    <property type="entry name" value="ACYL-MALONYL CONDENSING ENZYME-RELATED"/>
    <property type="match status" value="1"/>
</dbReference>
<comment type="caution">
    <text evidence="8">The sequence shown here is derived from an EMBL/GenBank/DDBJ whole genome shotgun (WGS) entry which is preliminary data.</text>
</comment>
<feature type="transmembrane region" description="Helical" evidence="6">
    <location>
        <begin position="178"/>
        <end position="198"/>
    </location>
</feature>
<comment type="similarity">
    <text evidence="2">Belongs to the drug/metabolite transporter (DMT) superfamily. 10 TMS drug/metabolite exporter (DME) (TC 2.A.7.3) family.</text>
</comment>
<keyword evidence="3 6" id="KW-0812">Transmembrane</keyword>
<keyword evidence="9" id="KW-1185">Reference proteome</keyword>
<dbReference type="PANTHER" id="PTHR22911:SF6">
    <property type="entry name" value="SOLUTE CARRIER FAMILY 35 MEMBER G1"/>
    <property type="match status" value="1"/>
</dbReference>
<evidence type="ECO:0000256" key="3">
    <source>
        <dbReference type="ARBA" id="ARBA00022692"/>
    </source>
</evidence>
<feature type="domain" description="EamA" evidence="7">
    <location>
        <begin position="147"/>
        <end position="276"/>
    </location>
</feature>
<evidence type="ECO:0000259" key="7">
    <source>
        <dbReference type="Pfam" id="PF00892"/>
    </source>
</evidence>
<evidence type="ECO:0000256" key="4">
    <source>
        <dbReference type="ARBA" id="ARBA00022989"/>
    </source>
</evidence>
<organism evidence="8 9">
    <name type="scientific">Albidovulum denitrificans</name>
    <dbReference type="NCBI Taxonomy" id="404881"/>
    <lineage>
        <taxon>Bacteria</taxon>
        <taxon>Pseudomonadati</taxon>
        <taxon>Pseudomonadota</taxon>
        <taxon>Alphaproteobacteria</taxon>
        <taxon>Rhodobacterales</taxon>
        <taxon>Paracoccaceae</taxon>
        <taxon>Albidovulum</taxon>
    </lineage>
</organism>
<evidence type="ECO:0000256" key="5">
    <source>
        <dbReference type="ARBA" id="ARBA00023136"/>
    </source>
</evidence>
<evidence type="ECO:0000313" key="8">
    <source>
        <dbReference type="EMBL" id="PQV57016.1"/>
    </source>
</evidence>
<evidence type="ECO:0000313" key="9">
    <source>
        <dbReference type="Proteomes" id="UP000238338"/>
    </source>
</evidence>
<feature type="transmembrane region" description="Helical" evidence="6">
    <location>
        <begin position="35"/>
        <end position="55"/>
    </location>
</feature>
<gene>
    <name evidence="8" type="ORF">LX70_01871</name>
</gene>
<dbReference type="InterPro" id="IPR037185">
    <property type="entry name" value="EmrE-like"/>
</dbReference>
<dbReference type="GO" id="GO:0016020">
    <property type="term" value="C:membrane"/>
    <property type="evidence" value="ECO:0007669"/>
    <property type="project" value="UniProtKB-SubCell"/>
</dbReference>
<feature type="transmembrane region" description="Helical" evidence="6">
    <location>
        <begin position="147"/>
        <end position="166"/>
    </location>
</feature>
<accession>A0A2S8S897</accession>
<dbReference type="RefSeq" id="WP_105514397.1">
    <property type="nucleotide sequence ID" value="NZ_PVEP01000003.1"/>
</dbReference>
<feature type="transmembrane region" description="Helical" evidence="6">
    <location>
        <begin position="124"/>
        <end position="141"/>
    </location>
</feature>
<evidence type="ECO:0000256" key="2">
    <source>
        <dbReference type="ARBA" id="ARBA00009853"/>
    </source>
</evidence>
<keyword evidence="5 6" id="KW-0472">Membrane</keyword>
<dbReference type="OrthoDB" id="7818056at2"/>
<dbReference type="SUPFAM" id="SSF103481">
    <property type="entry name" value="Multidrug resistance efflux transporter EmrE"/>
    <property type="match status" value="2"/>
</dbReference>
<dbReference type="EMBL" id="PVEP01000003">
    <property type="protein sequence ID" value="PQV57016.1"/>
    <property type="molecule type" value="Genomic_DNA"/>
</dbReference>
<feature type="transmembrane region" description="Helical" evidence="6">
    <location>
        <begin position="67"/>
        <end position="88"/>
    </location>
</feature>
<dbReference type="Proteomes" id="UP000238338">
    <property type="component" value="Unassembled WGS sequence"/>
</dbReference>
<evidence type="ECO:0000256" key="1">
    <source>
        <dbReference type="ARBA" id="ARBA00004141"/>
    </source>
</evidence>
<feature type="transmembrane region" description="Helical" evidence="6">
    <location>
        <begin position="204"/>
        <end position="227"/>
    </location>
</feature>
<dbReference type="InterPro" id="IPR000620">
    <property type="entry name" value="EamA_dom"/>
</dbReference>
<proteinExistence type="inferred from homology"/>
<evidence type="ECO:0000256" key="6">
    <source>
        <dbReference type="SAM" id="Phobius"/>
    </source>
</evidence>
<keyword evidence="4 6" id="KW-1133">Transmembrane helix</keyword>
<dbReference type="AlphaFoldDB" id="A0A2S8S897"/>
<protein>
    <submittedName>
        <fullName evidence="8">S-adenosylmethionine uptake transporter</fullName>
    </submittedName>
</protein>
<comment type="subcellular location">
    <subcellularLocation>
        <location evidence="1">Membrane</location>
        <topology evidence="1">Multi-pass membrane protein</topology>
    </subcellularLocation>
</comment>
<feature type="transmembrane region" description="Helical" evidence="6">
    <location>
        <begin position="234"/>
        <end position="254"/>
    </location>
</feature>
<dbReference type="Gene3D" id="1.10.3730.20">
    <property type="match status" value="1"/>
</dbReference>
<feature type="domain" description="EamA" evidence="7">
    <location>
        <begin position="6"/>
        <end position="138"/>
    </location>
</feature>
<name>A0A2S8S897_9RHOB</name>
<sequence>MSHNVRGALLALIAMGIFATHDVVVKTLGEHYSAVQIVFFAALLSFPIVSVILLNDGKEANLRPRHPWWVSFRMVLTVITGVTAFYAFSVLPLAQVYVILFSSPLLVTILAIPILGERVGFHRWAAVVAGLIGVIIVMRPGQAPLSAGHLAALVAAVCGAAASVIVRKIGAEERSVVLLLYPMIGNFVGMGLALPFVYKPMPIEHLGLLGVIAVFGLTASFLVILAYRSGEAAIVAPMQYSQILWATGYGYVLFKERLDLPTAIGAGVIIASGLYIVFRESRKGISANRPVTQTRVRPETVTAPRSSILQRVLPLRRGVGE</sequence>
<reference evidence="8 9" key="1">
    <citation type="submission" date="2018-02" db="EMBL/GenBank/DDBJ databases">
        <title>Genomic Encyclopedia of Archaeal and Bacterial Type Strains, Phase II (KMG-II): from individual species to whole genera.</title>
        <authorList>
            <person name="Goeker M."/>
        </authorList>
    </citation>
    <scope>NUCLEOTIDE SEQUENCE [LARGE SCALE GENOMIC DNA]</scope>
    <source>
        <strain evidence="8 9">DSM 18921</strain>
    </source>
</reference>
<dbReference type="Pfam" id="PF00892">
    <property type="entry name" value="EamA"/>
    <property type="match status" value="2"/>
</dbReference>
<feature type="transmembrane region" description="Helical" evidence="6">
    <location>
        <begin position="94"/>
        <end position="112"/>
    </location>
</feature>